<accession>E4N8K9</accession>
<reference evidence="1 2" key="1">
    <citation type="journal article" date="2010" name="DNA Res.">
        <title>Genome sequence of Kitasatospora setae NBRC 14216T: an evolutionary snapshot of the family Streptomycetaceae.</title>
        <authorList>
            <person name="Ichikawa N."/>
            <person name="Oguchi A."/>
            <person name="Ikeda H."/>
            <person name="Ishikawa J."/>
            <person name="Kitani S."/>
            <person name="Watanabe Y."/>
            <person name="Nakamura S."/>
            <person name="Katano Y."/>
            <person name="Kishi E."/>
            <person name="Sasagawa M."/>
            <person name="Ankai A."/>
            <person name="Fukui S."/>
            <person name="Hashimoto Y."/>
            <person name="Kamata S."/>
            <person name="Otoguro M."/>
            <person name="Tanikawa S."/>
            <person name="Nihira T."/>
            <person name="Horinouchi S."/>
            <person name="Ohnishi Y."/>
            <person name="Hayakawa M."/>
            <person name="Kuzuyama T."/>
            <person name="Arisawa A."/>
            <person name="Nomoto F."/>
            <person name="Miura H."/>
            <person name="Takahashi Y."/>
            <person name="Fujita N."/>
        </authorList>
    </citation>
    <scope>NUCLEOTIDE SEQUENCE [LARGE SCALE GENOMIC DNA]</scope>
    <source>
        <strain evidence="2">ATCC 33774 / DSM 43861 / JCM 3304 / KCC A-0304 / NBRC 14216 / KM-6054</strain>
    </source>
</reference>
<evidence type="ECO:0000313" key="2">
    <source>
        <dbReference type="Proteomes" id="UP000007076"/>
    </source>
</evidence>
<gene>
    <name evidence="1" type="ordered locus">KSE_17160</name>
</gene>
<evidence type="ECO:0000313" key="1">
    <source>
        <dbReference type="EMBL" id="BAJ27540.1"/>
    </source>
</evidence>
<organism evidence="1 2">
    <name type="scientific">Kitasatospora setae (strain ATCC 33774 / DSM 43861 / JCM 3304 / KCC A-0304 / NBRC 14216 / KM-6054)</name>
    <name type="common">Streptomyces setae</name>
    <dbReference type="NCBI Taxonomy" id="452652"/>
    <lineage>
        <taxon>Bacteria</taxon>
        <taxon>Bacillati</taxon>
        <taxon>Actinomycetota</taxon>
        <taxon>Actinomycetes</taxon>
        <taxon>Kitasatosporales</taxon>
        <taxon>Streptomycetaceae</taxon>
        <taxon>Kitasatospora</taxon>
    </lineage>
</organism>
<dbReference type="EMBL" id="AP010968">
    <property type="protein sequence ID" value="BAJ27540.1"/>
    <property type="molecule type" value="Genomic_DNA"/>
</dbReference>
<dbReference type="Proteomes" id="UP000007076">
    <property type="component" value="Chromosome"/>
</dbReference>
<dbReference type="KEGG" id="ksk:KSE_17160"/>
<protein>
    <submittedName>
        <fullName evidence="1">Uncharacterized protein</fullName>
    </submittedName>
</protein>
<proteinExistence type="predicted"/>
<dbReference type="RefSeq" id="WP_014134858.1">
    <property type="nucleotide sequence ID" value="NC_016109.1"/>
</dbReference>
<dbReference type="PATRIC" id="fig|452652.3.peg.1720"/>
<dbReference type="HOGENOM" id="CLU_1076805_0_0_11"/>
<keyword evidence="2" id="KW-1185">Reference proteome</keyword>
<sequence>MAKTPTPEERHRFASTRAQQGGFTAIRSLARFGVDPVLAADYGRPPGFGTAVEAIAEIAETHHLLTLASAHRRDWPPTLPERFAWRHAGPLGRCWLSSCATDYGWPPTAELPPPGRGGAAESAAVRELEVLRRAGAAALDSGRRALFPVPLRPLRTLHAVAAAGMAEVYRLARRGLPLPAEGSGFAHLDAEPPGPWARIEAITDTCHRLHAPADLPPGLRGPLAALSLRYAAREARSAAGGEWLSAARSRKDASRPEF</sequence>
<name>E4N8K9_KITSK</name>
<dbReference type="AlphaFoldDB" id="E4N8K9"/>